<dbReference type="InterPro" id="IPR006527">
    <property type="entry name" value="F-box-assoc_dom_typ1"/>
</dbReference>
<evidence type="ECO:0000313" key="3">
    <source>
        <dbReference type="Proteomes" id="UP000008694"/>
    </source>
</evidence>
<dbReference type="InterPro" id="IPR017451">
    <property type="entry name" value="F-box-assoc_interact_dom"/>
</dbReference>
<dbReference type="NCBIfam" id="TIGR01640">
    <property type="entry name" value="F_box_assoc_1"/>
    <property type="match status" value="1"/>
</dbReference>
<dbReference type="Gramene" id="scaffold_801302.1">
    <property type="protein sequence ID" value="scaffold_801302.1"/>
    <property type="gene ID" value="scaffold_801302.1"/>
</dbReference>
<evidence type="ECO:0000313" key="2">
    <source>
        <dbReference type="EMBL" id="EFH40233.1"/>
    </source>
</evidence>
<dbReference type="Pfam" id="PF07734">
    <property type="entry name" value="FBA_1"/>
    <property type="match status" value="1"/>
</dbReference>
<name>D7MNQ1_ARALL</name>
<dbReference type="AlphaFoldDB" id="D7MNQ1"/>
<reference evidence="3" key="1">
    <citation type="journal article" date="2011" name="Nat. Genet.">
        <title>The Arabidopsis lyrata genome sequence and the basis of rapid genome size change.</title>
        <authorList>
            <person name="Hu T.T."/>
            <person name="Pattyn P."/>
            <person name="Bakker E.G."/>
            <person name="Cao J."/>
            <person name="Cheng J.-F."/>
            <person name="Clark R.M."/>
            <person name="Fahlgren N."/>
            <person name="Fawcett J.A."/>
            <person name="Grimwood J."/>
            <person name="Gundlach H."/>
            <person name="Haberer G."/>
            <person name="Hollister J.D."/>
            <person name="Ossowski S."/>
            <person name="Ottilar R.P."/>
            <person name="Salamov A.A."/>
            <person name="Schneeberger K."/>
            <person name="Spannagl M."/>
            <person name="Wang X."/>
            <person name="Yang L."/>
            <person name="Nasrallah M.E."/>
            <person name="Bergelson J."/>
            <person name="Carrington J.C."/>
            <person name="Gaut B.S."/>
            <person name="Schmutz J."/>
            <person name="Mayer K.F.X."/>
            <person name="Van de Peer Y."/>
            <person name="Grigoriev I.V."/>
            <person name="Nordborg M."/>
            <person name="Weigel D."/>
            <person name="Guo Y.-L."/>
        </authorList>
    </citation>
    <scope>NUCLEOTIDE SEQUENCE [LARGE SCALE GENOMIC DNA]</scope>
    <source>
        <strain evidence="3">cv. MN47</strain>
    </source>
</reference>
<evidence type="ECO:0000259" key="1">
    <source>
        <dbReference type="Pfam" id="PF07734"/>
    </source>
</evidence>
<accession>D7MNQ1</accession>
<proteinExistence type="predicted"/>
<dbReference type="EMBL" id="GL348720">
    <property type="protein sequence ID" value="EFH40233.1"/>
    <property type="molecule type" value="Genomic_DNA"/>
</dbReference>
<dbReference type="STRING" id="81972.D7MNQ1"/>
<protein>
    <recommendedName>
        <fullName evidence="1">F-box associated beta-propeller type 1 domain-containing protein</fullName>
    </recommendedName>
</protein>
<dbReference type="HOGENOM" id="CLU_2041245_0_0_1"/>
<sequence length="121" mass="14105">MGFSELNMYEFSSNSWRALGEVTLGCILQSRGVSFKGNTYWIALQVKEFLLVSFDFTRERFGRLNLPSSQCLGYQVLALSLVREEQFSILQQRRDISMVEIWVTTNDETKSCRGPSFWQWI</sequence>
<dbReference type="Proteomes" id="UP000008694">
    <property type="component" value="Unassembled WGS sequence"/>
</dbReference>
<gene>
    <name evidence="2" type="ORF">ARALYDRAFT_917902</name>
</gene>
<keyword evidence="3" id="KW-1185">Reference proteome</keyword>
<organism evidence="3">
    <name type="scientific">Arabidopsis lyrata subsp. lyrata</name>
    <name type="common">Lyre-leaved rock-cress</name>
    <dbReference type="NCBI Taxonomy" id="81972"/>
    <lineage>
        <taxon>Eukaryota</taxon>
        <taxon>Viridiplantae</taxon>
        <taxon>Streptophyta</taxon>
        <taxon>Embryophyta</taxon>
        <taxon>Tracheophyta</taxon>
        <taxon>Spermatophyta</taxon>
        <taxon>Magnoliopsida</taxon>
        <taxon>eudicotyledons</taxon>
        <taxon>Gunneridae</taxon>
        <taxon>Pentapetalae</taxon>
        <taxon>rosids</taxon>
        <taxon>malvids</taxon>
        <taxon>Brassicales</taxon>
        <taxon>Brassicaceae</taxon>
        <taxon>Camelineae</taxon>
        <taxon>Arabidopsis</taxon>
    </lineage>
</organism>
<feature type="domain" description="F-box associated beta-propeller type 1" evidence="1">
    <location>
        <begin position="5"/>
        <end position="110"/>
    </location>
</feature>